<evidence type="ECO:0000256" key="6">
    <source>
        <dbReference type="ARBA" id="ARBA00022692"/>
    </source>
</evidence>
<dbReference type="PRINTS" id="PR00344">
    <property type="entry name" value="BCTRLSENSOR"/>
</dbReference>
<dbReference type="SUPFAM" id="SSF47384">
    <property type="entry name" value="Homodimeric domain of signal transducing histidine kinase"/>
    <property type="match status" value="1"/>
</dbReference>
<reference evidence="12 13" key="1">
    <citation type="submission" date="2015-02" db="EMBL/GenBank/DDBJ databases">
        <title>Complete genome sequence of Kangiella geojedonensis strain YCS-5T.</title>
        <authorList>
            <person name="Kim K.M."/>
        </authorList>
    </citation>
    <scope>NUCLEOTIDE SEQUENCE [LARGE SCALE GENOMIC DNA]</scope>
    <source>
        <strain evidence="12 13">YCS-5</strain>
    </source>
</reference>
<dbReference type="SUPFAM" id="SSF55874">
    <property type="entry name" value="ATPase domain of HSP90 chaperone/DNA topoisomerase II/histidine kinase"/>
    <property type="match status" value="1"/>
</dbReference>
<organism evidence="12 13">
    <name type="scientific">Kangiella geojedonensis</name>
    <dbReference type="NCBI Taxonomy" id="914150"/>
    <lineage>
        <taxon>Bacteria</taxon>
        <taxon>Pseudomonadati</taxon>
        <taxon>Pseudomonadota</taxon>
        <taxon>Gammaproteobacteria</taxon>
        <taxon>Kangiellales</taxon>
        <taxon>Kangiellaceae</taxon>
        <taxon>Kangiella</taxon>
    </lineage>
</organism>
<evidence type="ECO:0000256" key="10">
    <source>
        <dbReference type="SAM" id="Phobius"/>
    </source>
</evidence>
<accession>A0A0F6RBJ5</accession>
<dbReference type="PROSITE" id="PS50109">
    <property type="entry name" value="HIS_KIN"/>
    <property type="match status" value="1"/>
</dbReference>
<keyword evidence="5" id="KW-0808">Transferase</keyword>
<dbReference type="SMART" id="SM00388">
    <property type="entry name" value="HisKA"/>
    <property type="match status" value="1"/>
</dbReference>
<dbReference type="EC" id="2.7.13.3" evidence="3"/>
<comment type="catalytic activity">
    <reaction evidence="1">
        <text>ATP + protein L-histidine = ADP + protein N-phospho-L-histidine.</text>
        <dbReference type="EC" id="2.7.13.3"/>
    </reaction>
</comment>
<protein>
    <recommendedName>
        <fullName evidence="3">histidine kinase</fullName>
        <ecNumber evidence="3">2.7.13.3</ecNumber>
    </recommendedName>
</protein>
<proteinExistence type="predicted"/>
<keyword evidence="7 12" id="KW-0418">Kinase</keyword>
<dbReference type="RefSeq" id="WP_046560417.1">
    <property type="nucleotide sequence ID" value="NZ_CP010975.1"/>
</dbReference>
<gene>
    <name evidence="12" type="ORF">TQ33_0210</name>
</gene>
<keyword evidence="13" id="KW-1185">Reference proteome</keyword>
<dbReference type="InterPro" id="IPR004358">
    <property type="entry name" value="Sig_transdc_His_kin-like_C"/>
</dbReference>
<dbReference type="Proteomes" id="UP000034071">
    <property type="component" value="Chromosome"/>
</dbReference>
<dbReference type="PANTHER" id="PTHR45436:SF16">
    <property type="entry name" value="HISTIDINE KINASE"/>
    <property type="match status" value="1"/>
</dbReference>
<dbReference type="KEGG" id="kge:TQ33_0210"/>
<dbReference type="InterPro" id="IPR003594">
    <property type="entry name" value="HATPase_dom"/>
</dbReference>
<dbReference type="Gene3D" id="3.30.565.10">
    <property type="entry name" value="Histidine kinase-like ATPase, C-terminal domain"/>
    <property type="match status" value="1"/>
</dbReference>
<feature type="transmembrane region" description="Helical" evidence="10">
    <location>
        <begin position="12"/>
        <end position="35"/>
    </location>
</feature>
<dbReference type="InterPro" id="IPR005467">
    <property type="entry name" value="His_kinase_dom"/>
</dbReference>
<evidence type="ECO:0000256" key="3">
    <source>
        <dbReference type="ARBA" id="ARBA00012438"/>
    </source>
</evidence>
<dbReference type="SMART" id="SM00387">
    <property type="entry name" value="HATPase_c"/>
    <property type="match status" value="1"/>
</dbReference>
<evidence type="ECO:0000256" key="9">
    <source>
        <dbReference type="ARBA" id="ARBA00023136"/>
    </source>
</evidence>
<keyword evidence="6 10" id="KW-0812">Transmembrane</keyword>
<evidence type="ECO:0000256" key="5">
    <source>
        <dbReference type="ARBA" id="ARBA00022679"/>
    </source>
</evidence>
<feature type="transmembrane region" description="Helical" evidence="10">
    <location>
        <begin position="130"/>
        <end position="152"/>
    </location>
</feature>
<keyword evidence="8 10" id="KW-1133">Transmembrane helix</keyword>
<dbReference type="Pfam" id="PF02518">
    <property type="entry name" value="HATPase_c"/>
    <property type="match status" value="1"/>
</dbReference>
<evidence type="ECO:0000313" key="12">
    <source>
        <dbReference type="EMBL" id="AKE51201.1"/>
    </source>
</evidence>
<evidence type="ECO:0000256" key="4">
    <source>
        <dbReference type="ARBA" id="ARBA00022553"/>
    </source>
</evidence>
<dbReference type="Gene3D" id="1.10.287.130">
    <property type="match status" value="1"/>
</dbReference>
<name>A0A0F6RBJ5_9GAMM</name>
<evidence type="ECO:0000256" key="1">
    <source>
        <dbReference type="ARBA" id="ARBA00000085"/>
    </source>
</evidence>
<dbReference type="Pfam" id="PF00512">
    <property type="entry name" value="HisKA"/>
    <property type="match status" value="1"/>
</dbReference>
<dbReference type="InterPro" id="IPR036097">
    <property type="entry name" value="HisK_dim/P_sf"/>
</dbReference>
<evidence type="ECO:0000256" key="8">
    <source>
        <dbReference type="ARBA" id="ARBA00022989"/>
    </source>
</evidence>
<feature type="domain" description="Histidine kinase" evidence="11">
    <location>
        <begin position="222"/>
        <end position="429"/>
    </location>
</feature>
<dbReference type="PANTHER" id="PTHR45436">
    <property type="entry name" value="SENSOR HISTIDINE KINASE YKOH"/>
    <property type="match status" value="1"/>
</dbReference>
<comment type="subcellular location">
    <subcellularLocation>
        <location evidence="2">Membrane</location>
    </subcellularLocation>
</comment>
<dbReference type="STRING" id="914150.TQ33_0210"/>
<dbReference type="CDD" id="cd00082">
    <property type="entry name" value="HisKA"/>
    <property type="match status" value="1"/>
</dbReference>
<sequence>MARKQKKIHHKLVKAMLIQLVLISGVTLLSVYGAAKVVEKVLIKQALEGEADFYWKHYKENPTSNLPRTLNLTGYMERSSHSEPVPEDIAKLPIGYQRLETREKRPLVHVSERYGRKLYLVFEEGQVAKLALFFGITPLALVLLIIYLPAWISYYMAKRAVSPVIKLSRKMETVNADEGFEIDFSDIEKNADAEVDVLLNAFKQYARKVEQYVDREKNFTRYASHELRTPLAVLKGSLALLERQELDNRQQAVVKRMHPMIKEMEELLEALLLLSRDQTPEETSTPISLNDLIKEQLFQIQKINSDKDLEVKLSFENSIKEIVPERLFCICINNLISNAFNYTEQGSITLKIKDRDIIVEDTGCGIHPAALKRVHEPFYRENRENIKVKGFGLGLSIVYRICEQLGWKLVIESEQGQGTKATLTIPQKET</sequence>
<dbReference type="HOGENOM" id="CLU_000445_89_37_6"/>
<evidence type="ECO:0000256" key="2">
    <source>
        <dbReference type="ARBA" id="ARBA00004370"/>
    </source>
</evidence>
<dbReference type="OrthoDB" id="9121563at2"/>
<evidence type="ECO:0000256" key="7">
    <source>
        <dbReference type="ARBA" id="ARBA00022777"/>
    </source>
</evidence>
<dbReference type="InterPro" id="IPR050428">
    <property type="entry name" value="TCS_sensor_his_kinase"/>
</dbReference>
<dbReference type="AlphaFoldDB" id="A0A0F6RBJ5"/>
<evidence type="ECO:0000313" key="13">
    <source>
        <dbReference type="Proteomes" id="UP000034071"/>
    </source>
</evidence>
<dbReference type="InterPro" id="IPR036890">
    <property type="entry name" value="HATPase_C_sf"/>
</dbReference>
<dbReference type="InterPro" id="IPR003661">
    <property type="entry name" value="HisK_dim/P_dom"/>
</dbReference>
<dbReference type="EMBL" id="CP010975">
    <property type="protein sequence ID" value="AKE51201.1"/>
    <property type="molecule type" value="Genomic_DNA"/>
</dbReference>
<evidence type="ECO:0000259" key="11">
    <source>
        <dbReference type="PROSITE" id="PS50109"/>
    </source>
</evidence>
<keyword evidence="4" id="KW-0597">Phosphoprotein</keyword>
<dbReference type="GO" id="GO:0000155">
    <property type="term" value="F:phosphorelay sensor kinase activity"/>
    <property type="evidence" value="ECO:0007669"/>
    <property type="project" value="InterPro"/>
</dbReference>
<keyword evidence="9 10" id="KW-0472">Membrane</keyword>
<dbReference type="GO" id="GO:0005886">
    <property type="term" value="C:plasma membrane"/>
    <property type="evidence" value="ECO:0007669"/>
    <property type="project" value="TreeGrafter"/>
</dbReference>